<dbReference type="Gene3D" id="1.20.120.1910">
    <property type="entry name" value="Cysteine-tRNA ligase, C-terminal anti-codon recognition domain"/>
    <property type="match status" value="1"/>
</dbReference>
<dbReference type="InterPro" id="IPR015803">
    <property type="entry name" value="Cys-tRNA-ligase"/>
</dbReference>
<dbReference type="SUPFAM" id="SSF52374">
    <property type="entry name" value="Nucleotidylyl transferase"/>
    <property type="match status" value="1"/>
</dbReference>
<dbReference type="CDD" id="cd00672">
    <property type="entry name" value="CysRS_core"/>
    <property type="match status" value="1"/>
</dbReference>
<dbReference type="GO" id="GO:0046872">
    <property type="term" value="F:metal ion binding"/>
    <property type="evidence" value="ECO:0007669"/>
    <property type="project" value="UniProtKB-KW"/>
</dbReference>
<dbReference type="NCBIfam" id="TIGR00435">
    <property type="entry name" value="cysS"/>
    <property type="match status" value="1"/>
</dbReference>
<evidence type="ECO:0000313" key="18">
    <source>
        <dbReference type="Proteomes" id="UP000239899"/>
    </source>
</evidence>
<dbReference type="PANTHER" id="PTHR10890:SF3">
    <property type="entry name" value="CYSTEINE--TRNA LIGASE, CYTOPLASMIC"/>
    <property type="match status" value="1"/>
</dbReference>
<comment type="similarity">
    <text evidence="3">Belongs to the class-I aminoacyl-tRNA synthetase family.</text>
</comment>
<evidence type="ECO:0000256" key="4">
    <source>
        <dbReference type="ARBA" id="ARBA00012832"/>
    </source>
</evidence>
<gene>
    <name evidence="17" type="ORF">C2E21_7343</name>
</gene>
<keyword evidence="10" id="KW-0067">ATP-binding</keyword>
<keyword evidence="9" id="KW-0862">Zinc</keyword>
<dbReference type="GO" id="GO:0005524">
    <property type="term" value="F:ATP binding"/>
    <property type="evidence" value="ECO:0007669"/>
    <property type="project" value="UniProtKB-KW"/>
</dbReference>
<evidence type="ECO:0000256" key="12">
    <source>
        <dbReference type="ARBA" id="ARBA00023146"/>
    </source>
</evidence>
<evidence type="ECO:0000256" key="3">
    <source>
        <dbReference type="ARBA" id="ARBA00005594"/>
    </source>
</evidence>
<evidence type="ECO:0000256" key="15">
    <source>
        <dbReference type="SAM" id="MobiDB-lite"/>
    </source>
</evidence>
<dbReference type="OrthoDB" id="438179at2759"/>
<dbReference type="EMBL" id="LHPG02000015">
    <property type="protein sequence ID" value="PRW33976.1"/>
    <property type="molecule type" value="Genomic_DNA"/>
</dbReference>
<organism evidence="17 18">
    <name type="scientific">Chlorella sorokiniana</name>
    <name type="common">Freshwater green alga</name>
    <dbReference type="NCBI Taxonomy" id="3076"/>
    <lineage>
        <taxon>Eukaryota</taxon>
        <taxon>Viridiplantae</taxon>
        <taxon>Chlorophyta</taxon>
        <taxon>core chlorophytes</taxon>
        <taxon>Trebouxiophyceae</taxon>
        <taxon>Chlorellales</taxon>
        <taxon>Chlorellaceae</taxon>
        <taxon>Chlorella clade</taxon>
        <taxon>Chlorella</taxon>
    </lineage>
</organism>
<proteinExistence type="inferred from homology"/>
<dbReference type="Pfam" id="PF01406">
    <property type="entry name" value="tRNA-synt_1e"/>
    <property type="match status" value="1"/>
</dbReference>
<keyword evidence="8" id="KW-0547">Nucleotide-binding</keyword>
<accession>A0A2P6TI85</accession>
<keyword evidence="11" id="KW-0648">Protein biosynthesis</keyword>
<evidence type="ECO:0000256" key="7">
    <source>
        <dbReference type="ARBA" id="ARBA00022723"/>
    </source>
</evidence>
<keyword evidence="7" id="KW-0479">Metal-binding</keyword>
<keyword evidence="14" id="KW-0175">Coiled coil</keyword>
<dbReference type="SMART" id="SM00840">
    <property type="entry name" value="DALR_2"/>
    <property type="match status" value="1"/>
</dbReference>
<keyword evidence="5" id="KW-0963">Cytoplasm</keyword>
<evidence type="ECO:0000256" key="2">
    <source>
        <dbReference type="ARBA" id="ARBA00004496"/>
    </source>
</evidence>
<keyword evidence="18" id="KW-1185">Reference proteome</keyword>
<comment type="subcellular location">
    <subcellularLocation>
        <location evidence="2">Cytoplasm</location>
    </subcellularLocation>
</comment>
<feature type="region of interest" description="Disordered" evidence="15">
    <location>
        <begin position="782"/>
        <end position="814"/>
    </location>
</feature>
<protein>
    <recommendedName>
        <fullName evidence="4">cysteine--tRNA ligase</fullName>
        <ecNumber evidence="4">6.1.1.16</ecNumber>
    </recommendedName>
    <alternativeName>
        <fullName evidence="13">Cysteinyl-tRNA synthetase</fullName>
    </alternativeName>
</protein>
<keyword evidence="6" id="KW-0436">Ligase</keyword>
<keyword evidence="12" id="KW-0030">Aminoacyl-tRNA synthetase</keyword>
<evidence type="ECO:0000256" key="9">
    <source>
        <dbReference type="ARBA" id="ARBA00022833"/>
    </source>
</evidence>
<dbReference type="STRING" id="3076.A0A2P6TI85"/>
<dbReference type="EC" id="6.1.1.16" evidence="4"/>
<sequence>MSIERVWQPPCGCPADPCDQLVLYNSLVDRKVAFVPQAGPQSRQIVWYTCGPTVYDSAHVGHARNYLSFDIVRRVLEDYFGYNCLYIMNVTDVDDKIILRARRNHLLSSYRDAARDPAQVYADASAALAAAVDKQRGKVAEAEAALAEAAADSGSVAEKRREELATNLAQEQMLLGKQLSAAAALEAAGAAAAIERQLEIAGDALAEALDKQLGATVTDPAIFRAHAAKYEGEFLEDLAALGCRLPTVLTRVSEYIPEIVQYVEQIVANGMGYEANGSVYFDTQAFRAGGHTYGKLNPWAVGAAALAGEAADPSGEKRHPCDFALWKAAKPGEPFWDSPWGKGRPGWHIECSAMASAVAGDKLDIHTGGEDLRFPHHDNELAQAEAYYHACGCQQWVNYFLHSGHLGIEGLKMSKSLKNFITIRQALESFSPRQLRLMFALQPWEKKMNYGEQAKEEMRAKEALLKNFFANVEVALRTQKVAVTSQRWEEEERQLQRELDGAQRRVHEALCDNINTQAAMGALCDLVKAANIYLAARQDAAGPQPQPFLLRAAAAFITRILSVFGLAPAPGDFLGFANFLLPTSLNQFVMFGLAPAPGDFLGFADPAVAANDDAMHAVLDGLCAFRDAVRALAKSKAPASEVAAACQGAPSEEAQQAGASGRPKDMLAAFAAFQQEIAGLAAAGAPPGEVLAACDRVRDDTLVDLGIRLEDKPDGSSVWKPEDPAVLRQEQEERRRAAAEARGKKLRGQLDNKRKELDKFEKLAALPSIPEALADKYRFDAAGEPSHDKEGAALEGKGLDKARKEVEKQKKVRAPLEKKLAEDPAFLQALAADIAALAAELAALGVAENGSA</sequence>
<dbReference type="InterPro" id="IPR015273">
    <property type="entry name" value="Cys-tRNA-synt_Ia_DALR"/>
</dbReference>
<dbReference type="InterPro" id="IPR009080">
    <property type="entry name" value="tRNAsynth_Ia_anticodon-bd"/>
</dbReference>
<evidence type="ECO:0000256" key="8">
    <source>
        <dbReference type="ARBA" id="ARBA00022741"/>
    </source>
</evidence>
<dbReference type="InterPro" id="IPR024909">
    <property type="entry name" value="Cys-tRNA/MSH_ligase"/>
</dbReference>
<dbReference type="InterPro" id="IPR032678">
    <property type="entry name" value="tRNA-synt_1_cat_dom"/>
</dbReference>
<dbReference type="InterPro" id="IPR014729">
    <property type="entry name" value="Rossmann-like_a/b/a_fold"/>
</dbReference>
<dbReference type="GO" id="GO:0006423">
    <property type="term" value="P:cysteinyl-tRNA aminoacylation"/>
    <property type="evidence" value="ECO:0007669"/>
    <property type="project" value="InterPro"/>
</dbReference>
<evidence type="ECO:0000256" key="5">
    <source>
        <dbReference type="ARBA" id="ARBA00022490"/>
    </source>
</evidence>
<dbReference type="Gene3D" id="3.40.50.620">
    <property type="entry name" value="HUPs"/>
    <property type="match status" value="2"/>
</dbReference>
<name>A0A2P6TI85_CHLSO</name>
<dbReference type="Pfam" id="PF09190">
    <property type="entry name" value="DALR_2"/>
    <property type="match status" value="1"/>
</dbReference>
<feature type="domain" description="Cysteinyl-tRNA synthetase class Ia DALR" evidence="16">
    <location>
        <begin position="505"/>
        <end position="574"/>
    </location>
</feature>
<feature type="coiled-coil region" evidence="14">
    <location>
        <begin position="485"/>
        <end position="512"/>
    </location>
</feature>
<comment type="cofactor">
    <cofactor evidence="1">
        <name>Zn(2+)</name>
        <dbReference type="ChEBI" id="CHEBI:29105"/>
    </cofactor>
</comment>
<dbReference type="GO" id="GO:0005737">
    <property type="term" value="C:cytoplasm"/>
    <property type="evidence" value="ECO:0007669"/>
    <property type="project" value="UniProtKB-SubCell"/>
</dbReference>
<evidence type="ECO:0000256" key="1">
    <source>
        <dbReference type="ARBA" id="ARBA00001947"/>
    </source>
</evidence>
<dbReference type="PANTHER" id="PTHR10890">
    <property type="entry name" value="CYSTEINYL-TRNA SYNTHETASE"/>
    <property type="match status" value="1"/>
</dbReference>
<dbReference type="PRINTS" id="PR00983">
    <property type="entry name" value="TRNASYNTHCYS"/>
</dbReference>
<dbReference type="SUPFAM" id="SSF47323">
    <property type="entry name" value="Anticodon-binding domain of a subclass of class I aminoacyl-tRNA synthetases"/>
    <property type="match status" value="1"/>
</dbReference>
<dbReference type="GO" id="GO:0004817">
    <property type="term" value="F:cysteine-tRNA ligase activity"/>
    <property type="evidence" value="ECO:0007669"/>
    <property type="project" value="UniProtKB-EC"/>
</dbReference>
<comment type="caution">
    <text evidence="17">The sequence shown here is derived from an EMBL/GenBank/DDBJ whole genome shotgun (WGS) entry which is preliminary data.</text>
</comment>
<dbReference type="HAMAP" id="MF_00041">
    <property type="entry name" value="Cys_tRNA_synth"/>
    <property type="match status" value="1"/>
</dbReference>
<reference evidence="17 18" key="1">
    <citation type="journal article" date="2018" name="Plant J.">
        <title>Genome sequences of Chlorella sorokiniana UTEX 1602 and Micractinium conductrix SAG 241.80: implications to maltose excretion by a green alga.</title>
        <authorList>
            <person name="Arriola M.B."/>
            <person name="Velmurugan N."/>
            <person name="Zhang Y."/>
            <person name="Plunkett M.H."/>
            <person name="Hondzo H."/>
            <person name="Barney B.M."/>
        </authorList>
    </citation>
    <scope>NUCLEOTIDE SEQUENCE [LARGE SCALE GENOMIC DNA]</scope>
    <source>
        <strain evidence="18">UTEX 1602</strain>
    </source>
</reference>
<evidence type="ECO:0000256" key="10">
    <source>
        <dbReference type="ARBA" id="ARBA00022840"/>
    </source>
</evidence>
<evidence type="ECO:0000256" key="6">
    <source>
        <dbReference type="ARBA" id="ARBA00022598"/>
    </source>
</evidence>
<feature type="coiled-coil region" evidence="14">
    <location>
        <begin position="727"/>
        <end position="763"/>
    </location>
</feature>
<dbReference type="AlphaFoldDB" id="A0A2P6TI85"/>
<evidence type="ECO:0000313" key="17">
    <source>
        <dbReference type="EMBL" id="PRW33976.1"/>
    </source>
</evidence>
<evidence type="ECO:0000256" key="13">
    <source>
        <dbReference type="ARBA" id="ARBA00031499"/>
    </source>
</evidence>
<evidence type="ECO:0000259" key="16">
    <source>
        <dbReference type="SMART" id="SM00840"/>
    </source>
</evidence>
<evidence type="ECO:0000256" key="14">
    <source>
        <dbReference type="SAM" id="Coils"/>
    </source>
</evidence>
<evidence type="ECO:0000256" key="11">
    <source>
        <dbReference type="ARBA" id="ARBA00022917"/>
    </source>
</evidence>
<dbReference type="Proteomes" id="UP000239899">
    <property type="component" value="Unassembled WGS sequence"/>
</dbReference>